<comment type="subcellular location">
    <subcellularLocation>
        <location evidence="1">Nucleus</location>
    </subcellularLocation>
</comment>
<keyword evidence="2" id="KW-0677">Repeat</keyword>
<dbReference type="PANTHER" id="PTHR11370">
    <property type="entry name" value="DNA-REPAIR PROTEIN XRCC1"/>
    <property type="match status" value="1"/>
</dbReference>
<keyword evidence="4" id="KW-0234">DNA repair</keyword>
<sequence>MDDPKESLDDGDDKNVKRNLPSWMASRENESKSHGKKHTHVGAHGKSNETQKKSSPSKSNASGFSKLMERVVFVLSGFVNPERSVLRSQALEMGAEYQPDWNPDCTLLVCAFPNTPKFQQVEAGGGTIVSKEWISECYNQKKLVDIESYLMHAGKPWRRQSTSHEASQDQEPSKSRKFQKQVERGSHLKPSASSKTDSSKPAKDFFSTSTLKKWAINDLNNTISWLESQEEKPEPSVIKKVAAEGILTCLEDAIDSFKQEQDIRQITEQWNFIPRVVEELAKLEGSGSGAGSGSTLLSKEDLYRQAMACKQIYEVELGHSDDDSLVKMKKPTTDGSERSANASKSILARNAVAYDSDETIEMTEEEIDQAYNTVASKLCKC</sequence>
<dbReference type="GO" id="GO:0005634">
    <property type="term" value="C:nucleus"/>
    <property type="evidence" value="ECO:0007669"/>
    <property type="project" value="UniProtKB-SubCell"/>
</dbReference>
<dbReference type="SMART" id="SM00292">
    <property type="entry name" value="BRCT"/>
    <property type="match status" value="1"/>
</dbReference>
<evidence type="ECO:0000256" key="2">
    <source>
        <dbReference type="ARBA" id="ARBA00022737"/>
    </source>
</evidence>
<dbReference type="Proteomes" id="UP001642360">
    <property type="component" value="Unassembled WGS sequence"/>
</dbReference>
<evidence type="ECO:0000256" key="1">
    <source>
        <dbReference type="ARBA" id="ARBA00004123"/>
    </source>
</evidence>
<keyword evidence="9" id="KW-1185">Reference proteome</keyword>
<dbReference type="AlphaFoldDB" id="A0ABC8SKJ9"/>
<dbReference type="PANTHER" id="PTHR11370:SF5">
    <property type="entry name" value="DNA REPAIR PROTEIN XRCC1"/>
    <property type="match status" value="1"/>
</dbReference>
<comment type="caution">
    <text evidence="8">The sequence shown here is derived from an EMBL/GenBank/DDBJ whole genome shotgun (WGS) entry which is preliminary data.</text>
</comment>
<evidence type="ECO:0000313" key="9">
    <source>
        <dbReference type="Proteomes" id="UP001642360"/>
    </source>
</evidence>
<dbReference type="PROSITE" id="PS50172">
    <property type="entry name" value="BRCT"/>
    <property type="match status" value="1"/>
</dbReference>
<feature type="compositionally biased region" description="Basic residues" evidence="6">
    <location>
        <begin position="34"/>
        <end position="43"/>
    </location>
</feature>
<feature type="region of interest" description="Disordered" evidence="6">
    <location>
        <begin position="157"/>
        <end position="203"/>
    </location>
</feature>
<organism evidence="8 9">
    <name type="scientific">Ilex paraguariensis</name>
    <name type="common">yerba mate</name>
    <dbReference type="NCBI Taxonomy" id="185542"/>
    <lineage>
        <taxon>Eukaryota</taxon>
        <taxon>Viridiplantae</taxon>
        <taxon>Streptophyta</taxon>
        <taxon>Embryophyta</taxon>
        <taxon>Tracheophyta</taxon>
        <taxon>Spermatophyta</taxon>
        <taxon>Magnoliopsida</taxon>
        <taxon>eudicotyledons</taxon>
        <taxon>Gunneridae</taxon>
        <taxon>Pentapetalae</taxon>
        <taxon>asterids</taxon>
        <taxon>campanulids</taxon>
        <taxon>Aquifoliales</taxon>
        <taxon>Aquifoliaceae</taxon>
        <taxon>Ilex</taxon>
    </lineage>
</organism>
<evidence type="ECO:0000256" key="6">
    <source>
        <dbReference type="SAM" id="MobiDB-lite"/>
    </source>
</evidence>
<feature type="domain" description="BRCT" evidence="7">
    <location>
        <begin position="63"/>
        <end position="151"/>
    </location>
</feature>
<accession>A0ABC8SKJ9</accession>
<dbReference type="FunFam" id="3.40.50.10190:FF:000008">
    <property type="entry name" value="X-ray repair cross complementing 1"/>
    <property type="match status" value="1"/>
</dbReference>
<feature type="compositionally biased region" description="Polar residues" evidence="6">
    <location>
        <begin position="53"/>
        <end position="62"/>
    </location>
</feature>
<gene>
    <name evidence="8" type="ORF">ILEXP_LOCUS25986</name>
</gene>
<dbReference type="InterPro" id="IPR045080">
    <property type="entry name" value="BRCT_XRCC1_rpt1"/>
</dbReference>
<protein>
    <recommendedName>
        <fullName evidence="7">BRCT domain-containing protein</fullName>
    </recommendedName>
</protein>
<reference evidence="8 9" key="1">
    <citation type="submission" date="2024-02" db="EMBL/GenBank/DDBJ databases">
        <authorList>
            <person name="Vignale AGUSTIN F."/>
            <person name="Sosa J E."/>
            <person name="Modenutti C."/>
        </authorList>
    </citation>
    <scope>NUCLEOTIDE SEQUENCE [LARGE SCALE GENOMIC DNA]</scope>
</reference>
<dbReference type="Pfam" id="PF00533">
    <property type="entry name" value="BRCT"/>
    <property type="match status" value="1"/>
</dbReference>
<evidence type="ECO:0000256" key="4">
    <source>
        <dbReference type="ARBA" id="ARBA00023204"/>
    </source>
</evidence>
<feature type="region of interest" description="Disordered" evidence="6">
    <location>
        <begin position="1"/>
        <end position="62"/>
    </location>
</feature>
<dbReference type="InterPro" id="IPR001357">
    <property type="entry name" value="BRCT_dom"/>
</dbReference>
<dbReference type="CDD" id="cd17725">
    <property type="entry name" value="BRCT_XRCC1_rpt1"/>
    <property type="match status" value="1"/>
</dbReference>
<dbReference type="GO" id="GO:0006281">
    <property type="term" value="P:DNA repair"/>
    <property type="evidence" value="ECO:0007669"/>
    <property type="project" value="UniProtKB-KW"/>
</dbReference>
<dbReference type="InterPro" id="IPR036420">
    <property type="entry name" value="BRCT_dom_sf"/>
</dbReference>
<name>A0ABC8SKJ9_9AQUA</name>
<keyword evidence="5" id="KW-0539">Nucleus</keyword>
<dbReference type="Gene3D" id="3.40.50.10190">
    <property type="entry name" value="BRCT domain"/>
    <property type="match status" value="1"/>
</dbReference>
<proteinExistence type="predicted"/>
<keyword evidence="3" id="KW-0227">DNA damage</keyword>
<dbReference type="SUPFAM" id="SSF52113">
    <property type="entry name" value="BRCT domain"/>
    <property type="match status" value="1"/>
</dbReference>
<evidence type="ECO:0000256" key="3">
    <source>
        <dbReference type="ARBA" id="ARBA00022763"/>
    </source>
</evidence>
<dbReference type="EMBL" id="CAUOFW020003003">
    <property type="protein sequence ID" value="CAK9157427.1"/>
    <property type="molecule type" value="Genomic_DNA"/>
</dbReference>
<evidence type="ECO:0000313" key="8">
    <source>
        <dbReference type="EMBL" id="CAK9157427.1"/>
    </source>
</evidence>
<evidence type="ECO:0000256" key="5">
    <source>
        <dbReference type="ARBA" id="ARBA00023242"/>
    </source>
</evidence>
<evidence type="ECO:0000259" key="7">
    <source>
        <dbReference type="PROSITE" id="PS50172"/>
    </source>
</evidence>
<feature type="compositionally biased region" description="Basic and acidic residues" evidence="6">
    <location>
        <begin position="1"/>
        <end position="16"/>
    </location>
</feature>